<dbReference type="InterPro" id="IPR027417">
    <property type="entry name" value="P-loop_NTPase"/>
</dbReference>
<dbReference type="GO" id="GO:0006260">
    <property type="term" value="P:DNA replication"/>
    <property type="evidence" value="ECO:0007669"/>
    <property type="project" value="UniProtKB-KW"/>
</dbReference>
<dbReference type="EMBL" id="MN621479">
    <property type="protein sequence ID" value="QJQ37758.1"/>
    <property type="molecule type" value="Genomic_DNA"/>
</dbReference>
<evidence type="ECO:0000256" key="17">
    <source>
        <dbReference type="ARBA" id="ARBA00030754"/>
    </source>
</evidence>
<dbReference type="InterPro" id="IPR000605">
    <property type="entry name" value="Helicase_SF3_ssDNA/RNA_vir"/>
</dbReference>
<dbReference type="Gene3D" id="3.40.1310.20">
    <property type="match status" value="1"/>
</dbReference>
<feature type="domain" description="CRESS-DNA virus Rep endonuclease" evidence="21">
    <location>
        <begin position="7"/>
        <end position="115"/>
    </location>
</feature>
<keyword evidence="13" id="KW-0378">Hydrolase</keyword>
<keyword evidence="6" id="KW-0808">Transferase</keyword>
<comment type="similarity">
    <text evidence="3">Belongs to the nanoviruses/circoviruses replication-associated protein family.</text>
</comment>
<evidence type="ECO:0000313" key="22">
    <source>
        <dbReference type="EMBL" id="QJQ37758.1"/>
    </source>
</evidence>
<evidence type="ECO:0000256" key="16">
    <source>
        <dbReference type="ARBA" id="ARBA00023268"/>
    </source>
</evidence>
<evidence type="ECO:0000256" key="3">
    <source>
        <dbReference type="ARBA" id="ARBA00008545"/>
    </source>
</evidence>
<keyword evidence="11" id="KW-0547">Nucleotide-binding</keyword>
<feature type="region of interest" description="Disordered" evidence="20">
    <location>
        <begin position="304"/>
        <end position="334"/>
    </location>
</feature>
<dbReference type="GO" id="GO:0003723">
    <property type="term" value="F:RNA binding"/>
    <property type="evidence" value="ECO:0007669"/>
    <property type="project" value="InterPro"/>
</dbReference>
<comment type="catalytic activity">
    <reaction evidence="19">
        <text>ATP + H2O = ADP + phosphate + H(+)</text>
        <dbReference type="Rhea" id="RHEA:13065"/>
        <dbReference type="ChEBI" id="CHEBI:15377"/>
        <dbReference type="ChEBI" id="CHEBI:15378"/>
        <dbReference type="ChEBI" id="CHEBI:30616"/>
        <dbReference type="ChEBI" id="CHEBI:43474"/>
        <dbReference type="ChEBI" id="CHEBI:456216"/>
    </reaction>
</comment>
<evidence type="ECO:0000256" key="1">
    <source>
        <dbReference type="ARBA" id="ARBA00001936"/>
    </source>
</evidence>
<keyword evidence="5" id="KW-1048">Host nucleus</keyword>
<evidence type="ECO:0000256" key="8">
    <source>
        <dbReference type="ARBA" id="ARBA00022705"/>
    </source>
</evidence>
<dbReference type="InterPro" id="IPR049912">
    <property type="entry name" value="CRESS_DNA_REP"/>
</dbReference>
<dbReference type="GO" id="GO:0016787">
    <property type="term" value="F:hydrolase activity"/>
    <property type="evidence" value="ECO:0007669"/>
    <property type="project" value="UniProtKB-KW"/>
</dbReference>
<dbReference type="GO" id="GO:0016779">
    <property type="term" value="F:nucleotidyltransferase activity"/>
    <property type="evidence" value="ECO:0007669"/>
    <property type="project" value="UniProtKB-KW"/>
</dbReference>
<protein>
    <recommendedName>
        <fullName evidence="4">Replication-associated protein</fullName>
    </recommendedName>
    <alternativeName>
        <fullName evidence="17">ATP-dependent helicase Rep</fullName>
    </alternativeName>
    <alternativeName>
        <fullName evidence="18">RepP</fullName>
    </alternativeName>
</protein>
<dbReference type="GO" id="GO:0003724">
    <property type="term" value="F:RNA helicase activity"/>
    <property type="evidence" value="ECO:0007669"/>
    <property type="project" value="InterPro"/>
</dbReference>
<keyword evidence="12" id="KW-0255">Endonuclease</keyword>
<name>A0A6M4B6P3_9VIRU</name>
<comment type="subcellular location">
    <subcellularLocation>
        <location evidence="2">Host nucleus</location>
    </subcellularLocation>
</comment>
<accession>A0A6M4B6P3</accession>
<evidence type="ECO:0000256" key="4">
    <source>
        <dbReference type="ARBA" id="ARBA00014531"/>
    </source>
</evidence>
<organism evidence="22">
    <name type="scientific">Cressdnaviricota sp</name>
    <dbReference type="NCBI Taxonomy" id="2748378"/>
    <lineage>
        <taxon>Viruses</taxon>
        <taxon>Monodnaviria</taxon>
        <taxon>Shotokuvirae</taxon>
        <taxon>Cressdnaviricota</taxon>
    </lineage>
</organism>
<evidence type="ECO:0000256" key="20">
    <source>
        <dbReference type="SAM" id="MobiDB-lite"/>
    </source>
</evidence>
<sequence length="334" mass="38028">MSQANKLVSLSKVLLTYPQCDAGKDELLRFLRGLDGYECCVISREEHHATEGYHLHVVLKFGSRRRCRHNAAVALFKFGDRTPDVEFLKSAADIKRAVKYVTKEDNEPLVDNMDLDAILKDKHTRKYDTKRLLETPVEQLVEEGTVSPYQMRNILWAQQWWQQHKAPGDKDQVRGVWLYGPSGCGKSTAARDYGSENGGYYLKDQNKWWDGYNGEGVVILDDLDTGALCHHLKIWADKFAFKGEIKGSTVWLNYDTFIVTSNHTIPEIVGMSLKNGEQYNTELERALSRRFRLVTPDGNKEYMTKEDISDALTPPAPKQQPPDNPFAGFTDSGY</sequence>
<evidence type="ECO:0000256" key="10">
    <source>
        <dbReference type="ARBA" id="ARBA00022723"/>
    </source>
</evidence>
<keyword evidence="14" id="KW-0190">Covalent protein-DNA linkage</keyword>
<evidence type="ECO:0000256" key="9">
    <source>
        <dbReference type="ARBA" id="ARBA00022722"/>
    </source>
</evidence>
<evidence type="ECO:0000256" key="18">
    <source>
        <dbReference type="ARBA" id="ARBA00032243"/>
    </source>
</evidence>
<evidence type="ECO:0000256" key="12">
    <source>
        <dbReference type="ARBA" id="ARBA00022759"/>
    </source>
</evidence>
<evidence type="ECO:0000259" key="21">
    <source>
        <dbReference type="PROSITE" id="PS52020"/>
    </source>
</evidence>
<feature type="compositionally biased region" description="Pro residues" evidence="20">
    <location>
        <begin position="314"/>
        <end position="324"/>
    </location>
</feature>
<proteinExistence type="inferred from homology"/>
<keyword evidence="9" id="KW-0540">Nuclease</keyword>
<keyword evidence="15" id="KW-0238">DNA-binding</keyword>
<dbReference type="PROSITE" id="PS52020">
    <property type="entry name" value="CRESS_DNA_REP"/>
    <property type="match status" value="1"/>
</dbReference>
<evidence type="ECO:0000256" key="11">
    <source>
        <dbReference type="ARBA" id="ARBA00022741"/>
    </source>
</evidence>
<keyword evidence="8" id="KW-0235">DNA replication</keyword>
<dbReference type="Pfam" id="PF00910">
    <property type="entry name" value="RNA_helicase"/>
    <property type="match status" value="1"/>
</dbReference>
<evidence type="ECO:0000256" key="19">
    <source>
        <dbReference type="ARBA" id="ARBA00049360"/>
    </source>
</evidence>
<dbReference type="GO" id="GO:0003677">
    <property type="term" value="F:DNA binding"/>
    <property type="evidence" value="ECO:0007669"/>
    <property type="project" value="UniProtKB-KW"/>
</dbReference>
<evidence type="ECO:0000256" key="6">
    <source>
        <dbReference type="ARBA" id="ARBA00022679"/>
    </source>
</evidence>
<evidence type="ECO:0000256" key="7">
    <source>
        <dbReference type="ARBA" id="ARBA00022695"/>
    </source>
</evidence>
<evidence type="ECO:0000256" key="15">
    <source>
        <dbReference type="ARBA" id="ARBA00023125"/>
    </source>
</evidence>
<comment type="cofactor">
    <cofactor evidence="1">
        <name>Mn(2+)</name>
        <dbReference type="ChEBI" id="CHEBI:29035"/>
    </cofactor>
</comment>
<keyword evidence="10" id="KW-0479">Metal-binding</keyword>
<evidence type="ECO:0000256" key="2">
    <source>
        <dbReference type="ARBA" id="ARBA00004147"/>
    </source>
</evidence>
<dbReference type="GO" id="GO:0000166">
    <property type="term" value="F:nucleotide binding"/>
    <property type="evidence" value="ECO:0007669"/>
    <property type="project" value="UniProtKB-KW"/>
</dbReference>
<dbReference type="SUPFAM" id="SSF55464">
    <property type="entry name" value="Origin of replication-binding domain, RBD-like"/>
    <property type="match status" value="1"/>
</dbReference>
<evidence type="ECO:0000256" key="13">
    <source>
        <dbReference type="ARBA" id="ARBA00022801"/>
    </source>
</evidence>
<dbReference type="GO" id="GO:0042025">
    <property type="term" value="C:host cell nucleus"/>
    <property type="evidence" value="ECO:0007669"/>
    <property type="project" value="UniProtKB-SubCell"/>
</dbReference>
<evidence type="ECO:0000256" key="14">
    <source>
        <dbReference type="ARBA" id="ARBA00023124"/>
    </source>
</evidence>
<keyword evidence="16" id="KW-0511">Multifunctional enzyme</keyword>
<dbReference type="GO" id="GO:0046872">
    <property type="term" value="F:metal ion binding"/>
    <property type="evidence" value="ECO:0007669"/>
    <property type="project" value="UniProtKB-KW"/>
</dbReference>
<keyword evidence="7" id="KW-0548">Nucleotidyltransferase</keyword>
<dbReference type="SUPFAM" id="SSF52540">
    <property type="entry name" value="P-loop containing nucleoside triphosphate hydrolases"/>
    <property type="match status" value="1"/>
</dbReference>
<reference evidence="22" key="1">
    <citation type="submission" date="2019-10" db="EMBL/GenBank/DDBJ databases">
        <authorList>
            <person name="Liu Q."/>
            <person name="Zhang W."/>
        </authorList>
    </citation>
    <scope>NUCLEOTIDE SEQUENCE</scope>
    <source>
        <strain evidence="22">UJSL016</strain>
    </source>
</reference>
<dbReference type="GO" id="GO:0004519">
    <property type="term" value="F:endonuclease activity"/>
    <property type="evidence" value="ECO:0007669"/>
    <property type="project" value="UniProtKB-KW"/>
</dbReference>
<evidence type="ECO:0000256" key="5">
    <source>
        <dbReference type="ARBA" id="ARBA00022562"/>
    </source>
</evidence>